<accession>A0A0F8XM96</accession>
<dbReference type="EMBL" id="LAZR01062081">
    <property type="protein sequence ID" value="KKK62255.1"/>
    <property type="molecule type" value="Genomic_DNA"/>
</dbReference>
<evidence type="ECO:0000259" key="3">
    <source>
        <dbReference type="Pfam" id="PF01555"/>
    </source>
</evidence>
<dbReference type="PRINTS" id="PR00508">
    <property type="entry name" value="S21N4MTFRASE"/>
</dbReference>
<dbReference type="GO" id="GO:0008170">
    <property type="term" value="F:N-methyltransferase activity"/>
    <property type="evidence" value="ECO:0007669"/>
    <property type="project" value="InterPro"/>
</dbReference>
<dbReference type="InterPro" id="IPR001091">
    <property type="entry name" value="RM_Methyltransferase"/>
</dbReference>
<dbReference type="GO" id="GO:0032259">
    <property type="term" value="P:methylation"/>
    <property type="evidence" value="ECO:0007669"/>
    <property type="project" value="UniProtKB-KW"/>
</dbReference>
<keyword evidence="2" id="KW-0808">Transferase</keyword>
<feature type="domain" description="DNA methylase N-4/N-6" evidence="3">
    <location>
        <begin position="166"/>
        <end position="201"/>
    </location>
</feature>
<dbReference type="InterPro" id="IPR029063">
    <property type="entry name" value="SAM-dependent_MTases_sf"/>
</dbReference>
<keyword evidence="1" id="KW-0489">Methyltransferase</keyword>
<protein>
    <recommendedName>
        <fullName evidence="3">DNA methylase N-4/N-6 domain-containing protein</fullName>
    </recommendedName>
</protein>
<sequence>YMPFVEMVLYIADKRELLLYFVQHLCIYGSNILSDDFHASLSLRIPHRKLDNGDYEALKASDCSCLFYENYTKKSDHYATFPPNLIAPLIRATCPRWACPVCGQGWSPVVEKIAELEAHRNTLGLGPKTVRGGNKGTTLHHDISVNVKGYRPTCEHEHTIFEAVPGIVLDPFVGSGTTVQVAKQLLRRGVGLDISMDYLDEQAKIRTGAGSPSNVLDGLPLFERTNHD</sequence>
<proteinExistence type="predicted"/>
<dbReference type="SUPFAM" id="SSF53335">
    <property type="entry name" value="S-adenosyl-L-methionine-dependent methyltransferases"/>
    <property type="match status" value="1"/>
</dbReference>
<dbReference type="Gene3D" id="3.40.50.150">
    <property type="entry name" value="Vaccinia Virus protein VP39"/>
    <property type="match status" value="1"/>
</dbReference>
<name>A0A0F8XM96_9ZZZZ</name>
<feature type="non-terminal residue" evidence="4">
    <location>
        <position position="1"/>
    </location>
</feature>
<dbReference type="AlphaFoldDB" id="A0A0F8XM96"/>
<comment type="caution">
    <text evidence="4">The sequence shown here is derived from an EMBL/GenBank/DDBJ whole genome shotgun (WGS) entry which is preliminary data.</text>
</comment>
<evidence type="ECO:0000256" key="2">
    <source>
        <dbReference type="ARBA" id="ARBA00022679"/>
    </source>
</evidence>
<evidence type="ECO:0000256" key="1">
    <source>
        <dbReference type="ARBA" id="ARBA00022603"/>
    </source>
</evidence>
<dbReference type="GO" id="GO:0003677">
    <property type="term" value="F:DNA binding"/>
    <property type="evidence" value="ECO:0007669"/>
    <property type="project" value="InterPro"/>
</dbReference>
<organism evidence="4">
    <name type="scientific">marine sediment metagenome</name>
    <dbReference type="NCBI Taxonomy" id="412755"/>
    <lineage>
        <taxon>unclassified sequences</taxon>
        <taxon>metagenomes</taxon>
        <taxon>ecological metagenomes</taxon>
    </lineage>
</organism>
<dbReference type="Pfam" id="PF01555">
    <property type="entry name" value="N6_N4_Mtase"/>
    <property type="match status" value="1"/>
</dbReference>
<reference evidence="4" key="1">
    <citation type="journal article" date="2015" name="Nature">
        <title>Complex archaea that bridge the gap between prokaryotes and eukaryotes.</title>
        <authorList>
            <person name="Spang A."/>
            <person name="Saw J.H."/>
            <person name="Jorgensen S.L."/>
            <person name="Zaremba-Niedzwiedzka K."/>
            <person name="Martijn J."/>
            <person name="Lind A.E."/>
            <person name="van Eijk R."/>
            <person name="Schleper C."/>
            <person name="Guy L."/>
            <person name="Ettema T.J."/>
        </authorList>
    </citation>
    <scope>NUCLEOTIDE SEQUENCE</scope>
</reference>
<evidence type="ECO:0000313" key="4">
    <source>
        <dbReference type="EMBL" id="KKK62255.1"/>
    </source>
</evidence>
<gene>
    <name evidence="4" type="ORF">LCGC14_3006160</name>
</gene>
<dbReference type="InterPro" id="IPR002941">
    <property type="entry name" value="DNA_methylase_N4/N6"/>
</dbReference>